<protein>
    <submittedName>
        <fullName evidence="1">Uncharacterized protein</fullName>
    </submittedName>
</protein>
<evidence type="ECO:0000313" key="1">
    <source>
        <dbReference type="EMBL" id="GAD59928.1"/>
    </source>
</evidence>
<dbReference type="AlphaFoldDB" id="A0A8E0NCL8"/>
<comment type="caution">
    <text evidence="1">The sequence shown here is derived from an EMBL/GenBank/DDBJ whole genome shotgun (WGS) entry which is preliminary data.</text>
</comment>
<organism evidence="1 2">
    <name type="scientific">Brevundimonas abyssalis TAR-001</name>
    <dbReference type="NCBI Taxonomy" id="1391729"/>
    <lineage>
        <taxon>Bacteria</taxon>
        <taxon>Pseudomonadati</taxon>
        <taxon>Pseudomonadota</taxon>
        <taxon>Alphaproteobacteria</taxon>
        <taxon>Caulobacterales</taxon>
        <taxon>Caulobacteraceae</taxon>
        <taxon>Brevundimonas</taxon>
    </lineage>
</organism>
<proteinExistence type="predicted"/>
<sequence>MAHEITQTADAAHGAFPPFTLCWTLDTRVSTTTLFVRPQQVVMAQAAQRERPGPEPGQPSA</sequence>
<gene>
    <name evidence="1" type="ORF">MBEBAB_2178</name>
</gene>
<keyword evidence="2" id="KW-1185">Reference proteome</keyword>
<accession>A0A8E0NCL8</accession>
<reference evidence="2" key="1">
    <citation type="journal article" date="2013" name="Genome Announc.">
        <title>Draft Genome Sequence of the Dimorphic Prosthecate Bacterium Brevundimonas abyssalis TAR-001T.</title>
        <authorList>
            <person name="Tsubouchi T."/>
            <person name="Nishi S."/>
            <person name="Usui K."/>
            <person name="Shimane Y."/>
            <person name="Takaki Y."/>
            <person name="Maruyama T."/>
            <person name="Hatada Y."/>
        </authorList>
    </citation>
    <scope>NUCLEOTIDE SEQUENCE [LARGE SCALE GENOMIC DNA]</scope>
    <source>
        <strain evidence="2">TAR-001</strain>
    </source>
</reference>
<evidence type="ECO:0000313" key="2">
    <source>
        <dbReference type="Proteomes" id="UP000016569"/>
    </source>
</evidence>
<dbReference type="Proteomes" id="UP000016569">
    <property type="component" value="Unassembled WGS sequence"/>
</dbReference>
<name>A0A8E0NCL8_9CAUL</name>
<dbReference type="EMBL" id="BATC01000044">
    <property type="protein sequence ID" value="GAD59928.1"/>
    <property type="molecule type" value="Genomic_DNA"/>
</dbReference>